<evidence type="ECO:0000256" key="5">
    <source>
        <dbReference type="ARBA" id="ARBA00023172"/>
    </source>
</evidence>
<keyword evidence="5" id="KW-0233">DNA recombination</keyword>
<dbReference type="RefSeq" id="WP_021261300.1">
    <property type="nucleotide sequence ID" value="NZ_ATMT01000066.1"/>
</dbReference>
<dbReference type="InterPro" id="IPR001598">
    <property type="entry name" value="Transposase_IS30_CS"/>
</dbReference>
<dbReference type="InterPro" id="IPR012337">
    <property type="entry name" value="RNaseH-like_sf"/>
</dbReference>
<dbReference type="PROSITE" id="PS01043">
    <property type="entry name" value="TRANSPOSASE_IS30"/>
    <property type="match status" value="1"/>
</dbReference>
<dbReference type="PROSITE" id="PS50994">
    <property type="entry name" value="INTEGRASE"/>
    <property type="match status" value="1"/>
</dbReference>
<dbReference type="GO" id="GO:0003677">
    <property type="term" value="F:DNA binding"/>
    <property type="evidence" value="ECO:0007669"/>
    <property type="project" value="UniProtKB-KW"/>
</dbReference>
<organism evidence="7 8">
    <name type="scientific">Paenibacillus alvei TS-15</name>
    <dbReference type="NCBI Taxonomy" id="1117108"/>
    <lineage>
        <taxon>Bacteria</taxon>
        <taxon>Bacillati</taxon>
        <taxon>Bacillota</taxon>
        <taxon>Bacilli</taxon>
        <taxon>Bacillales</taxon>
        <taxon>Paenibacillaceae</taxon>
        <taxon>Paenibacillus</taxon>
    </lineage>
</organism>
<comment type="function">
    <text evidence="1">Required for the transposition of the insertion element.</text>
</comment>
<dbReference type="GO" id="GO:0015074">
    <property type="term" value="P:DNA integration"/>
    <property type="evidence" value="ECO:0007669"/>
    <property type="project" value="InterPro"/>
</dbReference>
<sequence>MSYSHLSIIERSKLETLLRLGWSTREIGRELGRHHSTIAREIERGRSGQTYEAQSAQQVYRCRRASSAPVGKFTPELANELTVKLIQTWSPEQIAEKRRFESKTFVCFKTIYRWIYDGRLAAGDVQVLRHKGKRQKPVETRGRFMVGTPISKRPKEVRKRETFGHWELDTVVSSRGKSKACVATFIERKTRHYFALKMPDRTAYSMEVAFGVIASQYPQAAFQTATVDRGKEFACYANLENFHNLKVYFADPYSSWQRGSNENGNGLLREFFPKGHDFALVTDEDLAKAIFLINNRPRKCLGWMSAHEAFMDELSHLA</sequence>
<dbReference type="Pfam" id="PF13936">
    <property type="entry name" value="HTH_38"/>
    <property type="match status" value="1"/>
</dbReference>
<dbReference type="AlphaFoldDB" id="S9U4X9"/>
<evidence type="ECO:0000256" key="1">
    <source>
        <dbReference type="ARBA" id="ARBA00002190"/>
    </source>
</evidence>
<dbReference type="GO" id="GO:0006313">
    <property type="term" value="P:DNA transposition"/>
    <property type="evidence" value="ECO:0007669"/>
    <property type="project" value="InterPro"/>
</dbReference>
<evidence type="ECO:0000313" key="8">
    <source>
        <dbReference type="Proteomes" id="UP000015344"/>
    </source>
</evidence>
<dbReference type="GO" id="GO:0004803">
    <property type="term" value="F:transposase activity"/>
    <property type="evidence" value="ECO:0007669"/>
    <property type="project" value="InterPro"/>
</dbReference>
<dbReference type="InterPro" id="IPR051917">
    <property type="entry name" value="Transposase-Integrase"/>
</dbReference>
<dbReference type="eggNOG" id="COG2826">
    <property type="taxonomic scope" value="Bacteria"/>
</dbReference>
<dbReference type="InterPro" id="IPR036397">
    <property type="entry name" value="RNaseH_sf"/>
</dbReference>
<dbReference type="Proteomes" id="UP000015344">
    <property type="component" value="Unassembled WGS sequence"/>
</dbReference>
<name>S9U4X9_PAEAL</name>
<dbReference type="PATRIC" id="fig|1117108.3.peg.4175"/>
<evidence type="ECO:0000256" key="3">
    <source>
        <dbReference type="ARBA" id="ARBA00022578"/>
    </source>
</evidence>
<dbReference type="Gene3D" id="1.10.10.60">
    <property type="entry name" value="Homeodomain-like"/>
    <property type="match status" value="1"/>
</dbReference>
<dbReference type="Pfam" id="PF00665">
    <property type="entry name" value="rve"/>
    <property type="match status" value="1"/>
</dbReference>
<evidence type="ECO:0000256" key="2">
    <source>
        <dbReference type="ARBA" id="ARBA00006363"/>
    </source>
</evidence>
<evidence type="ECO:0000259" key="6">
    <source>
        <dbReference type="PROSITE" id="PS50994"/>
    </source>
</evidence>
<accession>S9U4X9</accession>
<dbReference type="GO" id="GO:0005829">
    <property type="term" value="C:cytosol"/>
    <property type="evidence" value="ECO:0007669"/>
    <property type="project" value="TreeGrafter"/>
</dbReference>
<evidence type="ECO:0000256" key="4">
    <source>
        <dbReference type="ARBA" id="ARBA00023125"/>
    </source>
</evidence>
<proteinExistence type="inferred from homology"/>
<gene>
    <name evidence="7" type="ORF">PAALTS15_20258</name>
</gene>
<protein>
    <submittedName>
        <fullName evidence="7">Transposase for insertion sequence element IS1086</fullName>
    </submittedName>
</protein>
<feature type="domain" description="Integrase catalytic" evidence="6">
    <location>
        <begin position="150"/>
        <end position="314"/>
    </location>
</feature>
<dbReference type="EMBL" id="ATMT01000066">
    <property type="protein sequence ID" value="EPY05535.1"/>
    <property type="molecule type" value="Genomic_DNA"/>
</dbReference>
<dbReference type="Gene3D" id="3.30.420.10">
    <property type="entry name" value="Ribonuclease H-like superfamily/Ribonuclease H"/>
    <property type="match status" value="1"/>
</dbReference>
<dbReference type="SUPFAM" id="SSF53098">
    <property type="entry name" value="Ribonuclease H-like"/>
    <property type="match status" value="1"/>
</dbReference>
<reference evidence="7 8" key="1">
    <citation type="submission" date="2013-05" db="EMBL/GenBank/DDBJ databases">
        <authorList>
            <person name="Strain E.A."/>
            <person name="Brown E."/>
            <person name="Allard M.W."/>
            <person name="Luo Y.L."/>
        </authorList>
    </citation>
    <scope>NUCLEOTIDE SEQUENCE [LARGE SCALE GENOMIC DNA]</scope>
    <source>
        <strain evidence="7 8">TS-15</strain>
    </source>
</reference>
<keyword evidence="4" id="KW-0238">DNA-binding</keyword>
<dbReference type="InterPro" id="IPR001584">
    <property type="entry name" value="Integrase_cat-core"/>
</dbReference>
<evidence type="ECO:0000313" key="7">
    <source>
        <dbReference type="EMBL" id="EPY05535.1"/>
    </source>
</evidence>
<dbReference type="NCBIfam" id="NF033563">
    <property type="entry name" value="transpos_IS30"/>
    <property type="match status" value="1"/>
</dbReference>
<keyword evidence="3" id="KW-0815">Transposition</keyword>
<dbReference type="InterPro" id="IPR025246">
    <property type="entry name" value="IS30-like_HTH"/>
</dbReference>
<dbReference type="PANTHER" id="PTHR10948">
    <property type="entry name" value="TRANSPOSASE"/>
    <property type="match status" value="1"/>
</dbReference>
<comment type="similarity">
    <text evidence="2">Belongs to the transposase IS30 family.</text>
</comment>
<dbReference type="PANTHER" id="PTHR10948:SF23">
    <property type="entry name" value="TRANSPOSASE INSI FOR INSERTION SEQUENCE ELEMENT IS30A-RELATED"/>
    <property type="match status" value="1"/>
</dbReference>
<comment type="caution">
    <text evidence="7">The sequence shown here is derived from an EMBL/GenBank/DDBJ whole genome shotgun (WGS) entry which is preliminary data.</text>
</comment>
<dbReference type="InterPro" id="IPR053392">
    <property type="entry name" value="Transposase_IS30-like"/>
</dbReference>